<dbReference type="EMBL" id="BMAC01000124">
    <property type="protein sequence ID" value="GFP86394.1"/>
    <property type="molecule type" value="Genomic_DNA"/>
</dbReference>
<name>A0A830BPC3_9LAMI</name>
<evidence type="ECO:0000313" key="2">
    <source>
        <dbReference type="EMBL" id="GFP86394.1"/>
    </source>
</evidence>
<evidence type="ECO:0000313" key="3">
    <source>
        <dbReference type="Proteomes" id="UP000653305"/>
    </source>
</evidence>
<sequence length="222" mass="24898">MAANTHALGFIHSHSLADADLQYHTLTRTNTHLNRHTLTAAAMVVTLGPGKFYANSLPRPRFYTDVKFNDERVDPPPSVVDPLMVWAEEAQWSMGALNFERHRRIEGNIERLRTRLEQIFRTSQTQQKSFELSSVPLSGEGNKVRPVSEISSPQPPRVAIKRRRVAGSVDEEEKAREMKKGPVRKLGDDFERVAMESGIENSNGGESGGAVAARTRNKSHWN</sequence>
<protein>
    <submittedName>
        <fullName evidence="2">Uncharacterized protein</fullName>
    </submittedName>
</protein>
<dbReference type="PANTHER" id="PTHR35103">
    <property type="entry name" value="OS06G0115700 PROTEIN"/>
    <property type="match status" value="1"/>
</dbReference>
<feature type="compositionally biased region" description="Basic and acidic residues" evidence="1">
    <location>
        <begin position="173"/>
        <end position="194"/>
    </location>
</feature>
<reference evidence="2" key="1">
    <citation type="submission" date="2020-07" db="EMBL/GenBank/DDBJ databases">
        <title>Ethylene signaling mediates host invasion by parasitic plants.</title>
        <authorList>
            <person name="Yoshida S."/>
        </authorList>
    </citation>
    <scope>NUCLEOTIDE SEQUENCE</scope>
    <source>
        <strain evidence="2">Okayama</strain>
    </source>
</reference>
<dbReference type="AlphaFoldDB" id="A0A830BPC3"/>
<proteinExistence type="predicted"/>
<accession>A0A830BPC3</accession>
<comment type="caution">
    <text evidence="2">The sequence shown here is derived from an EMBL/GenBank/DDBJ whole genome shotgun (WGS) entry which is preliminary data.</text>
</comment>
<evidence type="ECO:0000256" key="1">
    <source>
        <dbReference type="SAM" id="MobiDB-lite"/>
    </source>
</evidence>
<keyword evidence="3" id="KW-1185">Reference proteome</keyword>
<gene>
    <name evidence="2" type="ORF">PHJA_000783200</name>
</gene>
<organism evidence="2 3">
    <name type="scientific">Phtheirospermum japonicum</name>
    <dbReference type="NCBI Taxonomy" id="374723"/>
    <lineage>
        <taxon>Eukaryota</taxon>
        <taxon>Viridiplantae</taxon>
        <taxon>Streptophyta</taxon>
        <taxon>Embryophyta</taxon>
        <taxon>Tracheophyta</taxon>
        <taxon>Spermatophyta</taxon>
        <taxon>Magnoliopsida</taxon>
        <taxon>eudicotyledons</taxon>
        <taxon>Gunneridae</taxon>
        <taxon>Pentapetalae</taxon>
        <taxon>asterids</taxon>
        <taxon>lamiids</taxon>
        <taxon>Lamiales</taxon>
        <taxon>Orobanchaceae</taxon>
        <taxon>Orobanchaceae incertae sedis</taxon>
        <taxon>Phtheirospermum</taxon>
    </lineage>
</organism>
<dbReference type="PANTHER" id="PTHR35103:SF1">
    <property type="entry name" value="OS06G0115700 PROTEIN"/>
    <property type="match status" value="1"/>
</dbReference>
<dbReference type="Proteomes" id="UP000653305">
    <property type="component" value="Unassembled WGS sequence"/>
</dbReference>
<feature type="region of interest" description="Disordered" evidence="1">
    <location>
        <begin position="135"/>
        <end position="222"/>
    </location>
</feature>
<dbReference type="OrthoDB" id="1723663at2759"/>